<dbReference type="EMBL" id="CP067140">
    <property type="protein sequence ID" value="WCR03750.1"/>
    <property type="molecule type" value="Genomic_DNA"/>
</dbReference>
<proteinExistence type="predicted"/>
<evidence type="ECO:0000313" key="2">
    <source>
        <dbReference type="Proteomes" id="UP001215549"/>
    </source>
</evidence>
<protein>
    <submittedName>
        <fullName evidence="1">Uncharacterized protein</fullName>
    </submittedName>
</protein>
<sequence>MNDDYRHLGLHHIDEASALHVAQQLRGITEATVRFVGHHPEFEDEFIHLLFALNVSVRNERIEKMVPEPHHQFSFRFSGSTAVITVAPDVDPGNY</sequence>
<name>A0ABY7S9N2_9RHOB</name>
<gene>
    <name evidence="1" type="ORF">JHX88_02990</name>
</gene>
<dbReference type="RefSeq" id="WP_141225730.1">
    <property type="nucleotide sequence ID" value="NZ_CP067140.1"/>
</dbReference>
<keyword evidence="2" id="KW-1185">Reference proteome</keyword>
<evidence type="ECO:0000313" key="1">
    <source>
        <dbReference type="EMBL" id="WCR03750.1"/>
    </source>
</evidence>
<dbReference type="Proteomes" id="UP001215549">
    <property type="component" value="Chromosome"/>
</dbReference>
<accession>A0ABY7S9N2</accession>
<reference evidence="1 2" key="1">
    <citation type="submission" date="2021-01" db="EMBL/GenBank/DDBJ databases">
        <title>Biogeographic distribution of Paracoccus.</title>
        <authorList>
            <person name="Hollensteiner J."/>
            <person name="Leineberger J."/>
            <person name="Brinkhoff T."/>
            <person name="Daniel R."/>
        </authorList>
    </citation>
    <scope>NUCLEOTIDE SEQUENCE [LARGE SCALE GENOMIC DNA]</scope>
    <source>
        <strain evidence="1 2">DSM 18447</strain>
    </source>
</reference>
<organism evidence="1 2">
    <name type="scientific">Paracoccus saliphilus</name>
    <dbReference type="NCBI Taxonomy" id="405559"/>
    <lineage>
        <taxon>Bacteria</taxon>
        <taxon>Pseudomonadati</taxon>
        <taxon>Pseudomonadota</taxon>
        <taxon>Alphaproteobacteria</taxon>
        <taxon>Rhodobacterales</taxon>
        <taxon>Paracoccaceae</taxon>
        <taxon>Paracoccus</taxon>
    </lineage>
</organism>